<dbReference type="InterPro" id="IPR051281">
    <property type="entry name" value="Dual-spec_lipid-protein_phosph"/>
</dbReference>
<accession>A0A7S4IRD9</accession>
<feature type="region of interest" description="Disordered" evidence="2">
    <location>
        <begin position="720"/>
        <end position="772"/>
    </location>
</feature>
<dbReference type="InterPro" id="IPR014020">
    <property type="entry name" value="Tensin_C2-dom"/>
</dbReference>
<feature type="region of interest" description="Disordered" evidence="2">
    <location>
        <begin position="820"/>
        <end position="839"/>
    </location>
</feature>
<evidence type="ECO:0008006" key="6">
    <source>
        <dbReference type="Google" id="ProtNLM"/>
    </source>
</evidence>
<dbReference type="Gene3D" id="2.60.40.1110">
    <property type="match status" value="1"/>
</dbReference>
<dbReference type="SUPFAM" id="SSF49562">
    <property type="entry name" value="C2 domain (Calcium/lipid-binding domain, CaLB)"/>
    <property type="match status" value="1"/>
</dbReference>
<dbReference type="InterPro" id="IPR016130">
    <property type="entry name" value="Tyr_Pase_AS"/>
</dbReference>
<evidence type="ECO:0000259" key="4">
    <source>
        <dbReference type="PROSITE" id="PS51182"/>
    </source>
</evidence>
<feature type="compositionally biased region" description="Polar residues" evidence="2">
    <location>
        <begin position="802"/>
        <end position="812"/>
    </location>
</feature>
<dbReference type="SUPFAM" id="SSF52799">
    <property type="entry name" value="(Phosphotyrosine protein) phosphatases II"/>
    <property type="match status" value="1"/>
</dbReference>
<feature type="compositionally biased region" description="Basic and acidic residues" evidence="2">
    <location>
        <begin position="30"/>
        <end position="39"/>
    </location>
</feature>
<proteinExistence type="predicted"/>
<dbReference type="CDD" id="cd14497">
    <property type="entry name" value="PTP_PTEN-like"/>
    <property type="match status" value="1"/>
</dbReference>
<dbReference type="Pfam" id="PF10409">
    <property type="entry name" value="PTEN_C2"/>
    <property type="match status" value="1"/>
</dbReference>
<reference evidence="5" key="1">
    <citation type="submission" date="2021-01" db="EMBL/GenBank/DDBJ databases">
        <authorList>
            <person name="Corre E."/>
            <person name="Pelletier E."/>
            <person name="Niang G."/>
            <person name="Scheremetjew M."/>
            <person name="Finn R."/>
            <person name="Kale V."/>
            <person name="Holt S."/>
            <person name="Cochrane G."/>
            <person name="Meng A."/>
            <person name="Brown T."/>
            <person name="Cohen L."/>
        </authorList>
    </citation>
    <scope>NUCLEOTIDE SEQUENCE</scope>
    <source>
        <strain evidence="5">Isolate 1302-5</strain>
    </source>
</reference>
<dbReference type="Gene3D" id="3.90.190.10">
    <property type="entry name" value="Protein tyrosine phosphatase superfamily"/>
    <property type="match status" value="1"/>
</dbReference>
<evidence type="ECO:0000256" key="1">
    <source>
        <dbReference type="ARBA" id="ARBA00022801"/>
    </source>
</evidence>
<dbReference type="InterPro" id="IPR029021">
    <property type="entry name" value="Prot-tyrosine_phosphatase-like"/>
</dbReference>
<feature type="region of interest" description="Disordered" evidence="2">
    <location>
        <begin position="14"/>
        <end position="83"/>
    </location>
</feature>
<evidence type="ECO:0000259" key="3">
    <source>
        <dbReference type="PROSITE" id="PS51181"/>
    </source>
</evidence>
<gene>
    <name evidence="5" type="ORF">OAUR00152_LOCUS14431</name>
</gene>
<dbReference type="InterPro" id="IPR029023">
    <property type="entry name" value="Tensin_phosphatase"/>
</dbReference>
<dbReference type="EMBL" id="HBKQ01021289">
    <property type="protein sequence ID" value="CAE2237456.1"/>
    <property type="molecule type" value="Transcribed_RNA"/>
</dbReference>
<feature type="compositionally biased region" description="Basic and acidic residues" evidence="2">
    <location>
        <begin position="609"/>
        <end position="634"/>
    </location>
</feature>
<dbReference type="AlphaFoldDB" id="A0A7S4IRD9"/>
<dbReference type="GO" id="GO:0016314">
    <property type="term" value="F:phosphatidylinositol-3,4,5-trisphosphate 3-phosphatase activity"/>
    <property type="evidence" value="ECO:0007669"/>
    <property type="project" value="TreeGrafter"/>
</dbReference>
<feature type="compositionally biased region" description="Polar residues" evidence="2">
    <location>
        <begin position="69"/>
        <end position="83"/>
    </location>
</feature>
<protein>
    <recommendedName>
        <fullName evidence="6">Phosphatidylinositol-3,4,5-trisphosphate 3-phosphatase</fullName>
    </recommendedName>
</protein>
<evidence type="ECO:0000313" key="5">
    <source>
        <dbReference type="EMBL" id="CAE2237456.1"/>
    </source>
</evidence>
<dbReference type="PROSITE" id="PS51182">
    <property type="entry name" value="C2_TENSIN"/>
    <property type="match status" value="1"/>
</dbReference>
<sequence length="854" mass="93067">MWNNILQSAASALERTGEVITDKATSAVRSQKDPSKESKPATQALGDAPAGLSPTIVQLPPKKDGSQAPAESSQPHLTEGPQVSAQLGRLRDSVSKFSSDKDKQQEMLKGLQLGWGSVIEATKHAVEATKEVVEKEQARLEATFRKGPYKRDPKLPLDVDALRDAEVVYITDRLITMGHPAMQSSTDGDITADRKLAAVGHLLNRRHDGKYMVWNLSEVEYDYAVLDDQVLTYQFPGSPSPPLGMLLKLLISIESWLKADERNVAVLHCLTGRGRTSTVLAAFLCWAGEAGFHDPTAALEYIARCKRLDAETLTIPSQRRYASYFANMLDGVRPSQPPLLLRRIIMSEAPKFGKCPPNEQKNQADGEENDFGCAPYLQIFKAGQLVFTTAAAMSHTQGKDDLPFCVQSDGPISFPIELVVQGDILVRCRHLSKKGQRVSMFRAAFHTGYVPPKVLRLSKSQLDGACSDKRFEKDFFLDLIFEACDAEMASQHLLSESQEDGEEKADLATQEVETEGHNNEAADRRQKGTIKGVQTASAYDTMLHRDSRFWDVISDRRKENMSRMASSAKGDSKQEDTSTSQLSSKFYGPTIGRRRDFSSVHKKGGLVGSKEKAHTEESSKNDGRSSIEKEDSKRKAIESFSIGGEFDFLVDEDEGSNAGPGVAAAATAVAELRGVVDQSPPGPPKRDELMEALMELDDEEMSPSPSRKIAAKVEGAEEEIVLDGDGKNGNVGNQHISEIGDKGGDGQPVQLEEKGLSSGTENEDDSSSAEKEVIGKATVSMISASSPEVDVTPQGDAVLKSSPESGENVLNNLGQVDLDLSDEDEGNMYGFEDDLDDDDDLEDLENFLTQASGN</sequence>
<feature type="domain" description="C2 tensin-type" evidence="4">
    <location>
        <begin position="336"/>
        <end position="484"/>
    </location>
</feature>
<feature type="compositionally biased region" description="Basic and acidic residues" evidence="2">
    <location>
        <begin position="514"/>
        <end position="526"/>
    </location>
</feature>
<dbReference type="GO" id="GO:0005829">
    <property type="term" value="C:cytosol"/>
    <property type="evidence" value="ECO:0007669"/>
    <property type="project" value="TreeGrafter"/>
</dbReference>
<feature type="region of interest" description="Disordered" evidence="2">
    <location>
        <begin position="784"/>
        <end position="812"/>
    </location>
</feature>
<name>A0A7S4IRD9_9STRA</name>
<feature type="domain" description="Phosphatase tensin-type" evidence="3">
    <location>
        <begin position="150"/>
        <end position="332"/>
    </location>
</feature>
<feature type="region of interest" description="Disordered" evidence="2">
    <location>
        <begin position="495"/>
        <end position="532"/>
    </location>
</feature>
<dbReference type="InterPro" id="IPR035892">
    <property type="entry name" value="C2_domain_sf"/>
</dbReference>
<organism evidence="5">
    <name type="scientific">Odontella aurita</name>
    <dbReference type="NCBI Taxonomy" id="265563"/>
    <lineage>
        <taxon>Eukaryota</taxon>
        <taxon>Sar</taxon>
        <taxon>Stramenopiles</taxon>
        <taxon>Ochrophyta</taxon>
        <taxon>Bacillariophyta</taxon>
        <taxon>Mediophyceae</taxon>
        <taxon>Biddulphiophycidae</taxon>
        <taxon>Eupodiscales</taxon>
        <taxon>Odontellaceae</taxon>
        <taxon>Odontella</taxon>
    </lineage>
</organism>
<dbReference type="PROSITE" id="PS00383">
    <property type="entry name" value="TYR_PHOSPHATASE_1"/>
    <property type="match status" value="1"/>
</dbReference>
<keyword evidence="1" id="KW-0378">Hydrolase</keyword>
<dbReference type="PANTHER" id="PTHR12305">
    <property type="entry name" value="PHOSPHATASE WITH HOMOLOGY TO TENSIN"/>
    <property type="match status" value="1"/>
</dbReference>
<evidence type="ECO:0000256" key="2">
    <source>
        <dbReference type="SAM" id="MobiDB-lite"/>
    </source>
</evidence>
<feature type="region of interest" description="Disordered" evidence="2">
    <location>
        <begin position="561"/>
        <end position="634"/>
    </location>
</feature>
<dbReference type="PROSITE" id="PS51181">
    <property type="entry name" value="PPASE_TENSIN"/>
    <property type="match status" value="1"/>
</dbReference>
<dbReference type="SMART" id="SM01326">
    <property type="entry name" value="PTEN_C2"/>
    <property type="match status" value="1"/>
</dbReference>
<dbReference type="PANTHER" id="PTHR12305:SF94">
    <property type="entry name" value="PHOSPHATIDYLINOSITOL-3,4,5-TRISPHOSPHATE 3-PHOSPHATASE"/>
    <property type="match status" value="1"/>
</dbReference>